<dbReference type="PANTHER" id="PTHR46566">
    <property type="entry name" value="1-PHOSPHOFRUCTOKINASE-RELATED"/>
    <property type="match status" value="1"/>
</dbReference>
<dbReference type="PANTHER" id="PTHR46566:SF2">
    <property type="entry name" value="ATP-DEPENDENT 6-PHOSPHOFRUCTOKINASE ISOZYME 2"/>
    <property type="match status" value="1"/>
</dbReference>
<comment type="similarity">
    <text evidence="7">Belongs to the carbohydrate kinase PfkB family. LacC subfamily.</text>
</comment>
<dbReference type="GO" id="GO:0009024">
    <property type="term" value="F:tagatose-6-phosphate kinase activity"/>
    <property type="evidence" value="ECO:0007669"/>
    <property type="project" value="UniProtKB-EC"/>
</dbReference>
<dbReference type="InterPro" id="IPR017583">
    <property type="entry name" value="Tagatose/fructose_Pkinase"/>
</dbReference>
<dbReference type="SUPFAM" id="SSF53613">
    <property type="entry name" value="Ribokinase-like"/>
    <property type="match status" value="1"/>
</dbReference>
<protein>
    <recommendedName>
        <fullName evidence="7">Tagatose-6-phosphate kinase</fullName>
        <ecNumber evidence="7">2.7.1.144</ecNumber>
    </recommendedName>
</protein>
<reference evidence="10" key="1">
    <citation type="submission" date="2020-10" db="EMBL/GenBank/DDBJ databases">
        <authorList>
            <person name="Gilroy R."/>
        </authorList>
    </citation>
    <scope>NUCLEOTIDE SEQUENCE</scope>
    <source>
        <strain evidence="10">ChiBcec15-4380</strain>
    </source>
</reference>
<reference evidence="10" key="2">
    <citation type="journal article" date="2021" name="PeerJ">
        <title>Extensive microbial diversity within the chicken gut microbiome revealed by metagenomics and culture.</title>
        <authorList>
            <person name="Gilroy R."/>
            <person name="Ravi A."/>
            <person name="Getino M."/>
            <person name="Pursley I."/>
            <person name="Horton D.L."/>
            <person name="Alikhan N.F."/>
            <person name="Baker D."/>
            <person name="Gharbi K."/>
            <person name="Hall N."/>
            <person name="Watson M."/>
            <person name="Adriaenssens E.M."/>
            <person name="Foster-Nyarko E."/>
            <person name="Jarju S."/>
            <person name="Secka A."/>
            <person name="Antonio M."/>
            <person name="Oren A."/>
            <person name="Chaudhuri R.R."/>
            <person name="La Ragione R."/>
            <person name="Hildebrand F."/>
            <person name="Pallen M.J."/>
        </authorList>
    </citation>
    <scope>NUCLEOTIDE SEQUENCE</scope>
    <source>
        <strain evidence="10">ChiBcec15-4380</strain>
    </source>
</reference>
<comment type="catalytic activity">
    <reaction evidence="6 8">
        <text>beta-D-fructose 1-phosphate + ATP = beta-D-fructose 1,6-bisphosphate + ADP + H(+)</text>
        <dbReference type="Rhea" id="RHEA:14213"/>
        <dbReference type="ChEBI" id="CHEBI:15378"/>
        <dbReference type="ChEBI" id="CHEBI:30616"/>
        <dbReference type="ChEBI" id="CHEBI:32966"/>
        <dbReference type="ChEBI" id="CHEBI:138881"/>
        <dbReference type="ChEBI" id="CHEBI:456216"/>
        <dbReference type="EC" id="2.7.1.56"/>
    </reaction>
</comment>
<evidence type="ECO:0000256" key="5">
    <source>
        <dbReference type="ARBA" id="ARBA00022840"/>
    </source>
</evidence>
<evidence type="ECO:0000256" key="6">
    <source>
        <dbReference type="ARBA" id="ARBA00047745"/>
    </source>
</evidence>
<dbReference type="PROSITE" id="PS00583">
    <property type="entry name" value="PFKB_KINASES_1"/>
    <property type="match status" value="1"/>
</dbReference>
<comment type="function">
    <text evidence="8">Catalyzes the ATP-dependent phosphorylation of fructose-l-phosphate to fructose-l,6-bisphosphate.</text>
</comment>
<evidence type="ECO:0000313" key="11">
    <source>
        <dbReference type="Proteomes" id="UP000824239"/>
    </source>
</evidence>
<dbReference type="EC" id="2.7.1.144" evidence="7"/>
<keyword evidence="4 8" id="KW-0418">Kinase</keyword>
<evidence type="ECO:0000313" key="10">
    <source>
        <dbReference type="EMBL" id="HIR50251.1"/>
    </source>
</evidence>
<evidence type="ECO:0000256" key="2">
    <source>
        <dbReference type="ARBA" id="ARBA00022679"/>
    </source>
</evidence>
<keyword evidence="5 7" id="KW-0067">ATP-binding</keyword>
<dbReference type="AlphaFoldDB" id="A0A9D1DGL2"/>
<dbReference type="InterPro" id="IPR022463">
    <property type="entry name" value="1-PFruKinase"/>
</dbReference>
<name>A0A9D1DGL2_9FIRM</name>
<dbReference type="GO" id="GO:0005829">
    <property type="term" value="C:cytosol"/>
    <property type="evidence" value="ECO:0007669"/>
    <property type="project" value="TreeGrafter"/>
</dbReference>
<dbReference type="GO" id="GO:0005524">
    <property type="term" value="F:ATP binding"/>
    <property type="evidence" value="ECO:0007669"/>
    <property type="project" value="UniProtKB-UniRule"/>
</dbReference>
<dbReference type="NCBIfam" id="TIGR03168">
    <property type="entry name" value="1-PFK"/>
    <property type="match status" value="1"/>
</dbReference>
<gene>
    <name evidence="10" type="primary">pfkB</name>
    <name evidence="10" type="ORF">IAA53_03030</name>
</gene>
<evidence type="ECO:0000256" key="7">
    <source>
        <dbReference type="PIRNR" id="PIRNR000535"/>
    </source>
</evidence>
<dbReference type="InterPro" id="IPR011611">
    <property type="entry name" value="PfkB_dom"/>
</dbReference>
<dbReference type="GO" id="GO:0016052">
    <property type="term" value="P:carbohydrate catabolic process"/>
    <property type="evidence" value="ECO:0007669"/>
    <property type="project" value="UniProtKB-ARBA"/>
</dbReference>
<dbReference type="Gene3D" id="3.40.1190.20">
    <property type="match status" value="1"/>
</dbReference>
<comment type="pathway">
    <text evidence="7">Carbohydrate metabolism; D-tagatose 6-phosphate degradation; D-glyceraldehyde 3-phosphate and glycerone phosphate from D-tagatose 6-phosphate: step 1/2.</text>
</comment>
<sequence length="316" mass="33472">MNEEERAMIITVTLNPALDKTVILPGFAVNTVNRVSATRLDPGGKGINVSKVVKALGGKTLVLGVLGGAAGGYIQASMDEMSLPNDMVLTGEVTRTNIKIIDPLLQTNTDINEAGSPITEATLEAVWHKLTRAVKAGDTVVFAGKNPPGMSDSRLAEWVTRLHGMNVYTCVDTVGEPMRQAINAQPDIIKPNREELSELLGRRMVTDTDVLDGARELVDRGVGLVAASMGSEGAVFVTRKQTFRGYAPKVPVVSVVGAGDAMMASLAHYIAAGCSLEESARRSIAVSAASVMCSGSNAPELDMILPLIDQVRMEKI</sequence>
<dbReference type="InterPro" id="IPR002173">
    <property type="entry name" value="Carboh/pur_kinase_PfkB_CS"/>
</dbReference>
<keyword evidence="7" id="KW-0423">Lactose metabolism</keyword>
<keyword evidence="3 7" id="KW-0547">Nucleotide-binding</keyword>
<comment type="catalytic activity">
    <reaction evidence="7">
        <text>D-tagatofuranose 6-phosphate + ATP = D-tagatofuranose 1,6-bisphosphate + ADP + H(+)</text>
        <dbReference type="Rhea" id="RHEA:12420"/>
        <dbReference type="ChEBI" id="CHEBI:15378"/>
        <dbReference type="ChEBI" id="CHEBI:30616"/>
        <dbReference type="ChEBI" id="CHEBI:58694"/>
        <dbReference type="ChEBI" id="CHEBI:58695"/>
        <dbReference type="ChEBI" id="CHEBI:456216"/>
        <dbReference type="EC" id="2.7.1.144"/>
    </reaction>
</comment>
<dbReference type="InterPro" id="IPR029056">
    <property type="entry name" value="Ribokinase-like"/>
</dbReference>
<evidence type="ECO:0000256" key="8">
    <source>
        <dbReference type="RuleBase" id="RU369061"/>
    </source>
</evidence>
<dbReference type="GO" id="GO:0044281">
    <property type="term" value="P:small molecule metabolic process"/>
    <property type="evidence" value="ECO:0007669"/>
    <property type="project" value="UniProtKB-ARBA"/>
</dbReference>
<dbReference type="Proteomes" id="UP000824239">
    <property type="component" value="Unassembled WGS sequence"/>
</dbReference>
<evidence type="ECO:0000256" key="4">
    <source>
        <dbReference type="ARBA" id="ARBA00022777"/>
    </source>
</evidence>
<dbReference type="PIRSF" id="PIRSF000535">
    <property type="entry name" value="1PFK/6PFK/LacC"/>
    <property type="match status" value="1"/>
</dbReference>
<dbReference type="NCBIfam" id="TIGR03828">
    <property type="entry name" value="pfkB"/>
    <property type="match status" value="1"/>
</dbReference>
<evidence type="ECO:0000259" key="9">
    <source>
        <dbReference type="Pfam" id="PF00294"/>
    </source>
</evidence>
<accession>A0A9D1DGL2</accession>
<dbReference type="CDD" id="cd01164">
    <property type="entry name" value="FruK_PfkB_like"/>
    <property type="match status" value="1"/>
</dbReference>
<feature type="domain" description="Carbohydrate kinase PfkB" evidence="9">
    <location>
        <begin position="28"/>
        <end position="299"/>
    </location>
</feature>
<dbReference type="FunFam" id="3.40.1190.20:FF:000001">
    <property type="entry name" value="Phosphofructokinase"/>
    <property type="match status" value="1"/>
</dbReference>
<organism evidence="10 11">
    <name type="scientific">Candidatus Avoscillospira avicola</name>
    <dbReference type="NCBI Taxonomy" id="2840706"/>
    <lineage>
        <taxon>Bacteria</taxon>
        <taxon>Bacillati</taxon>
        <taxon>Bacillota</taxon>
        <taxon>Clostridia</taxon>
        <taxon>Eubacteriales</taxon>
        <taxon>Oscillospiraceae</taxon>
        <taxon>Oscillospiraceae incertae sedis</taxon>
        <taxon>Candidatus Avoscillospira</taxon>
    </lineage>
</organism>
<comment type="caution">
    <text evidence="10">The sequence shown here is derived from an EMBL/GenBank/DDBJ whole genome shotgun (WGS) entry which is preliminary data.</text>
</comment>
<dbReference type="Pfam" id="PF00294">
    <property type="entry name" value="PfkB"/>
    <property type="match status" value="1"/>
</dbReference>
<proteinExistence type="inferred from homology"/>
<dbReference type="EMBL" id="DVHE01000022">
    <property type="protein sequence ID" value="HIR50251.1"/>
    <property type="molecule type" value="Genomic_DNA"/>
</dbReference>
<keyword evidence="2 7" id="KW-0808">Transferase</keyword>
<evidence type="ECO:0000256" key="1">
    <source>
        <dbReference type="ARBA" id="ARBA00005380"/>
    </source>
</evidence>
<dbReference type="GO" id="GO:0005988">
    <property type="term" value="P:lactose metabolic process"/>
    <property type="evidence" value="ECO:0007669"/>
    <property type="project" value="UniProtKB-KW"/>
</dbReference>
<evidence type="ECO:0000256" key="3">
    <source>
        <dbReference type="ARBA" id="ARBA00022741"/>
    </source>
</evidence>
<comment type="similarity">
    <text evidence="1">Belongs to the carbohydrate kinase pfkB family.</text>
</comment>
<dbReference type="GO" id="GO:0008662">
    <property type="term" value="F:1-phosphofructokinase activity"/>
    <property type="evidence" value="ECO:0007669"/>
    <property type="project" value="UniProtKB-UniRule"/>
</dbReference>